<evidence type="ECO:0000313" key="6">
    <source>
        <dbReference type="Proteomes" id="UP000095463"/>
    </source>
</evidence>
<keyword evidence="2" id="KW-0808">Transferase</keyword>
<evidence type="ECO:0000256" key="2">
    <source>
        <dbReference type="ARBA" id="ARBA00022679"/>
    </source>
</evidence>
<dbReference type="Gene3D" id="1.20.1050.10">
    <property type="match status" value="1"/>
</dbReference>
<dbReference type="PROSITE" id="PS50404">
    <property type="entry name" value="GST_NTER"/>
    <property type="match status" value="1"/>
</dbReference>
<dbReference type="SUPFAM" id="SSF52833">
    <property type="entry name" value="Thioredoxin-like"/>
    <property type="match status" value="1"/>
</dbReference>
<dbReference type="InterPro" id="IPR004045">
    <property type="entry name" value="Glutathione_S-Trfase_N"/>
</dbReference>
<dbReference type="RefSeq" id="WP_069909030.1">
    <property type="nucleotide sequence ID" value="NZ_LAJE02000123.1"/>
</dbReference>
<dbReference type="InterPro" id="IPR010987">
    <property type="entry name" value="Glutathione-S-Trfase_C-like"/>
</dbReference>
<dbReference type="Gene3D" id="3.40.30.10">
    <property type="entry name" value="Glutaredoxin"/>
    <property type="match status" value="1"/>
</dbReference>
<dbReference type="FunFam" id="3.40.30.10:FF:000039">
    <property type="entry name" value="Glutathione S-transferase domain"/>
    <property type="match status" value="1"/>
</dbReference>
<keyword evidence="6" id="KW-1185">Reference proteome</keyword>
<evidence type="ECO:0000259" key="3">
    <source>
        <dbReference type="PROSITE" id="PS50404"/>
    </source>
</evidence>
<comment type="caution">
    <text evidence="5">The sequence shown here is derived from an EMBL/GenBank/DDBJ whole genome shotgun (WGS) entry which is preliminary data.</text>
</comment>
<organism evidence="5 6">
    <name type="scientific">Devosia insulae DS-56</name>
    <dbReference type="NCBI Taxonomy" id="1116389"/>
    <lineage>
        <taxon>Bacteria</taxon>
        <taxon>Pseudomonadati</taxon>
        <taxon>Pseudomonadota</taxon>
        <taxon>Alphaproteobacteria</taxon>
        <taxon>Hyphomicrobiales</taxon>
        <taxon>Devosiaceae</taxon>
        <taxon>Devosia</taxon>
    </lineage>
</organism>
<evidence type="ECO:0000313" key="5">
    <source>
        <dbReference type="EMBL" id="OEO31767.1"/>
    </source>
</evidence>
<proteinExistence type="inferred from homology"/>
<dbReference type="Pfam" id="PF02798">
    <property type="entry name" value="GST_N"/>
    <property type="match status" value="1"/>
</dbReference>
<protein>
    <recommendedName>
        <fullName evidence="7">Glutathione S-transferase</fullName>
    </recommendedName>
</protein>
<dbReference type="EMBL" id="LAJE02000123">
    <property type="protein sequence ID" value="OEO31767.1"/>
    <property type="molecule type" value="Genomic_DNA"/>
</dbReference>
<sequence length="208" mass="23453">MGTLSILGRVTSINVRKVMWTCDLIGIGYEVEIWGMPHRDPKAPEFLKLNPNAQVPVIIDDGFVLWESNAIMRYLSESRRSGLWPVAVKERGLVDQWLTWQVAELNAQWGYAVYALMRKNPAYTDEQRIADSIRNWTARMQILEAQLVAGGGFAANGRMSIADIGLAVSTHRWFSTPFDKPALPAVKEHYERLKATAEGQKYMSADTP</sequence>
<dbReference type="SFLD" id="SFLDG01150">
    <property type="entry name" value="Main.1:_Beta-like"/>
    <property type="match status" value="1"/>
</dbReference>
<feature type="domain" description="GST N-terminal" evidence="3">
    <location>
        <begin position="2"/>
        <end position="83"/>
    </location>
</feature>
<dbReference type="AlphaFoldDB" id="A0A1E5XT30"/>
<reference evidence="5 6" key="1">
    <citation type="journal article" date="2015" name="Genome Announc.">
        <title>Genome Assemblies of Three Soil-Associated Devosia species: D. insulae, D. limi, and D. soli.</title>
        <authorList>
            <person name="Hassan Y.I."/>
            <person name="Lepp D."/>
            <person name="Zhou T."/>
        </authorList>
    </citation>
    <scope>NUCLEOTIDE SEQUENCE [LARGE SCALE GENOMIC DNA]</scope>
    <source>
        <strain evidence="5 6">DS-56</strain>
    </source>
</reference>
<evidence type="ECO:0000259" key="4">
    <source>
        <dbReference type="PROSITE" id="PS50405"/>
    </source>
</evidence>
<dbReference type="PANTHER" id="PTHR44051:SF19">
    <property type="entry name" value="DISULFIDE-BOND OXIDOREDUCTASE YFCG"/>
    <property type="match status" value="1"/>
</dbReference>
<name>A0A1E5XT30_9HYPH</name>
<dbReference type="OrthoDB" id="9810080at2"/>
<dbReference type="InterPro" id="IPR036282">
    <property type="entry name" value="Glutathione-S-Trfase_C_sf"/>
</dbReference>
<comment type="similarity">
    <text evidence="1">Belongs to the GST superfamily.</text>
</comment>
<dbReference type="Proteomes" id="UP000095463">
    <property type="component" value="Unassembled WGS sequence"/>
</dbReference>
<dbReference type="InterPro" id="IPR040079">
    <property type="entry name" value="Glutathione_S-Trfase"/>
</dbReference>
<dbReference type="SFLD" id="SFLDG00358">
    <property type="entry name" value="Main_(cytGST)"/>
    <property type="match status" value="1"/>
</dbReference>
<evidence type="ECO:0008006" key="7">
    <source>
        <dbReference type="Google" id="ProtNLM"/>
    </source>
</evidence>
<dbReference type="InterPro" id="IPR036249">
    <property type="entry name" value="Thioredoxin-like_sf"/>
</dbReference>
<dbReference type="SFLD" id="SFLDS00019">
    <property type="entry name" value="Glutathione_Transferase_(cytos"/>
    <property type="match status" value="1"/>
</dbReference>
<gene>
    <name evidence="5" type="ORF">VW23_014540</name>
</gene>
<dbReference type="PROSITE" id="PS50405">
    <property type="entry name" value="GST_CTER"/>
    <property type="match status" value="1"/>
</dbReference>
<dbReference type="PANTHER" id="PTHR44051">
    <property type="entry name" value="GLUTATHIONE S-TRANSFERASE-RELATED"/>
    <property type="match status" value="1"/>
</dbReference>
<dbReference type="GO" id="GO:0016740">
    <property type="term" value="F:transferase activity"/>
    <property type="evidence" value="ECO:0007669"/>
    <property type="project" value="UniProtKB-KW"/>
</dbReference>
<feature type="domain" description="GST C-terminal" evidence="4">
    <location>
        <begin position="87"/>
        <end position="208"/>
    </location>
</feature>
<accession>A0A1E5XT30</accession>
<evidence type="ECO:0000256" key="1">
    <source>
        <dbReference type="ARBA" id="ARBA00007409"/>
    </source>
</evidence>
<dbReference type="SUPFAM" id="SSF47616">
    <property type="entry name" value="GST C-terminal domain-like"/>
    <property type="match status" value="1"/>
</dbReference>